<evidence type="ECO:0000256" key="6">
    <source>
        <dbReference type="ARBA" id="ARBA00022741"/>
    </source>
</evidence>
<dbReference type="EC" id="2.7.1.167" evidence="12"/>
<dbReference type="GO" id="GO:0016773">
    <property type="term" value="F:phosphotransferase activity, alcohol group as acceptor"/>
    <property type="evidence" value="ECO:0007669"/>
    <property type="project" value="InterPro"/>
</dbReference>
<keyword evidence="6 12" id="KW-0547">Nucleotide-binding</keyword>
<dbReference type="Pfam" id="PF01467">
    <property type="entry name" value="CTP_transf_like"/>
    <property type="match status" value="1"/>
</dbReference>
<protein>
    <recommendedName>
        <fullName evidence="12">Bifunctional protein HldE</fullName>
    </recommendedName>
    <domain>
        <recommendedName>
            <fullName evidence="12">D-beta-D-heptose 7-phosphate kinase</fullName>
            <ecNumber evidence="12">2.7.1.167</ecNumber>
        </recommendedName>
        <alternativeName>
            <fullName evidence="12">D-beta-D-heptose 7-phosphotransferase</fullName>
        </alternativeName>
        <alternativeName>
            <fullName evidence="12">D-glycero-beta-D-manno-heptose-7-phosphate kinase</fullName>
        </alternativeName>
    </domain>
    <domain>
        <recommendedName>
            <fullName evidence="12">D-beta-D-heptose 1-phosphate adenylyltransferase</fullName>
            <ecNumber evidence="12">2.7.7.70</ecNumber>
        </recommendedName>
        <alternativeName>
            <fullName evidence="12">D-glycero-beta-D-manno-heptose 1-phosphate adenylyltransferase</fullName>
        </alternativeName>
    </domain>
</protein>
<keyword evidence="4 12" id="KW-0808">Transferase</keyword>
<evidence type="ECO:0000256" key="5">
    <source>
        <dbReference type="ARBA" id="ARBA00022695"/>
    </source>
</evidence>
<comment type="function">
    <text evidence="2 12">Catalyzes the ADP transfer from ATP to D-glycero-beta-D-manno-heptose 1-phosphate, yielding ADP-D-glycero-beta-D-manno-heptose.</text>
</comment>
<gene>
    <name evidence="15" type="primary">rfaE1</name>
    <name evidence="12" type="synonym">hldE</name>
    <name evidence="15" type="ORF">OSH07_05425</name>
</gene>
<dbReference type="NCBIfam" id="TIGR02199">
    <property type="entry name" value="rfaE_dom_II"/>
    <property type="match status" value="1"/>
</dbReference>
<organism evidence="15 16">
    <name type="scientific">Kaistia nematophila</name>
    <dbReference type="NCBI Taxonomy" id="2994654"/>
    <lineage>
        <taxon>Bacteria</taxon>
        <taxon>Pseudomonadati</taxon>
        <taxon>Pseudomonadota</taxon>
        <taxon>Alphaproteobacteria</taxon>
        <taxon>Hyphomicrobiales</taxon>
        <taxon>Kaistiaceae</taxon>
        <taxon>Kaistia</taxon>
    </lineage>
</organism>
<feature type="domain" description="Cytidyltransferase-like" evidence="14">
    <location>
        <begin position="350"/>
        <end position="444"/>
    </location>
</feature>
<dbReference type="NCBIfam" id="TIGR00125">
    <property type="entry name" value="cyt_tran_rel"/>
    <property type="match status" value="1"/>
</dbReference>
<keyword evidence="7 12" id="KW-0418">Kinase</keyword>
<keyword evidence="8 12" id="KW-0067">ATP-binding</keyword>
<comment type="function">
    <text evidence="1 12">Catalyzes the phosphorylation of D-glycero-D-manno-heptose 7-phosphate at the C-1 position to selectively form D-glycero-beta-D-manno-heptose-1,7-bisphosphate.</text>
</comment>
<dbReference type="Proteomes" id="UP001144805">
    <property type="component" value="Unassembled WGS sequence"/>
</dbReference>
<comment type="catalytic activity">
    <reaction evidence="12">
        <text>D-glycero-beta-D-manno-heptose 7-phosphate + ATP = D-glycero-beta-D-manno-heptose 1,7-bisphosphate + ADP + H(+)</text>
        <dbReference type="Rhea" id="RHEA:27473"/>
        <dbReference type="ChEBI" id="CHEBI:15378"/>
        <dbReference type="ChEBI" id="CHEBI:30616"/>
        <dbReference type="ChEBI" id="CHEBI:60204"/>
        <dbReference type="ChEBI" id="CHEBI:60208"/>
        <dbReference type="ChEBI" id="CHEBI:456216"/>
        <dbReference type="EC" id="2.7.1.167"/>
    </reaction>
</comment>
<dbReference type="EMBL" id="JAPKNK010000002">
    <property type="protein sequence ID" value="MCX5568625.1"/>
    <property type="molecule type" value="Genomic_DNA"/>
</dbReference>
<dbReference type="InterPro" id="IPR004821">
    <property type="entry name" value="Cyt_trans-like"/>
</dbReference>
<dbReference type="InterPro" id="IPR002173">
    <property type="entry name" value="Carboh/pur_kinase_PfkB_CS"/>
</dbReference>
<evidence type="ECO:0000256" key="10">
    <source>
        <dbReference type="ARBA" id="ARBA00023277"/>
    </source>
</evidence>
<evidence type="ECO:0000313" key="16">
    <source>
        <dbReference type="Proteomes" id="UP001144805"/>
    </source>
</evidence>
<dbReference type="GO" id="GO:0033785">
    <property type="term" value="F:heptose 7-phosphate kinase activity"/>
    <property type="evidence" value="ECO:0007669"/>
    <property type="project" value="UniProtKB-UniRule"/>
</dbReference>
<dbReference type="HAMAP" id="MF_01603">
    <property type="entry name" value="HldE"/>
    <property type="match status" value="1"/>
</dbReference>
<evidence type="ECO:0000313" key="15">
    <source>
        <dbReference type="EMBL" id="MCX5568625.1"/>
    </source>
</evidence>
<dbReference type="SUPFAM" id="SSF52374">
    <property type="entry name" value="Nucleotidylyl transferase"/>
    <property type="match status" value="1"/>
</dbReference>
<comment type="pathway">
    <text evidence="3">Bacterial outer membrane biogenesis; LPS core biosynthesis.</text>
</comment>
<feature type="region of interest" description="Cytidylyltransferase" evidence="12">
    <location>
        <begin position="350"/>
        <end position="479"/>
    </location>
</feature>
<evidence type="ECO:0000256" key="3">
    <source>
        <dbReference type="ARBA" id="ARBA00004713"/>
    </source>
</evidence>
<comment type="pathway">
    <text evidence="12">Nucleotide-sugar biosynthesis; ADP-L-glycero-beta-D-manno-heptose biosynthesis; ADP-L-glycero-beta-D-manno-heptose from D-glycero-beta-D-manno-heptose 7-phosphate: step 1/4.</text>
</comment>
<reference evidence="15" key="1">
    <citation type="submission" date="2022-11" db="EMBL/GenBank/DDBJ databases">
        <title>Biodiversity and phylogenetic relationships of bacteria.</title>
        <authorList>
            <person name="Machado R.A.R."/>
            <person name="Bhat A."/>
            <person name="Loulou A."/>
            <person name="Kallel S."/>
        </authorList>
    </citation>
    <scope>NUCLEOTIDE SEQUENCE</scope>
    <source>
        <strain evidence="15">K-TC2</strain>
    </source>
</reference>
<evidence type="ECO:0000256" key="4">
    <source>
        <dbReference type="ARBA" id="ARBA00022679"/>
    </source>
</evidence>
<accession>A0A9X3IL98</accession>
<comment type="similarity">
    <text evidence="12">In the C-terminal section; belongs to the cytidylyltransferase family.</text>
</comment>
<feature type="region of interest" description="Ribokinase" evidence="12">
    <location>
        <begin position="1"/>
        <end position="321"/>
    </location>
</feature>
<comment type="similarity">
    <text evidence="12">In the N-terminal section; belongs to the carbohydrate kinase PfkB family.</text>
</comment>
<feature type="domain" description="Carbohydrate kinase PfkB" evidence="13">
    <location>
        <begin position="9"/>
        <end position="304"/>
    </location>
</feature>
<evidence type="ECO:0000256" key="2">
    <source>
        <dbReference type="ARBA" id="ARBA00003753"/>
    </source>
</evidence>
<dbReference type="Pfam" id="PF00294">
    <property type="entry name" value="PfkB"/>
    <property type="match status" value="1"/>
</dbReference>
<evidence type="ECO:0000259" key="13">
    <source>
        <dbReference type="Pfam" id="PF00294"/>
    </source>
</evidence>
<evidence type="ECO:0000256" key="1">
    <source>
        <dbReference type="ARBA" id="ARBA00002319"/>
    </source>
</evidence>
<evidence type="ECO:0000256" key="9">
    <source>
        <dbReference type="ARBA" id="ARBA00023268"/>
    </source>
</evidence>
<dbReference type="GO" id="GO:0005524">
    <property type="term" value="F:ATP binding"/>
    <property type="evidence" value="ECO:0007669"/>
    <property type="project" value="UniProtKB-UniRule"/>
</dbReference>
<dbReference type="NCBIfam" id="TIGR02198">
    <property type="entry name" value="rfaE_dom_I"/>
    <property type="match status" value="1"/>
</dbReference>
<dbReference type="InterPro" id="IPR011913">
    <property type="entry name" value="RfaE_dom_I"/>
</dbReference>
<keyword evidence="10 12" id="KW-0119">Carbohydrate metabolism</keyword>
<dbReference type="PANTHER" id="PTHR46969:SF1">
    <property type="entry name" value="BIFUNCTIONAL PROTEIN HLDE"/>
    <property type="match status" value="1"/>
</dbReference>
<evidence type="ECO:0000256" key="8">
    <source>
        <dbReference type="ARBA" id="ARBA00022840"/>
    </source>
</evidence>
<dbReference type="InterPro" id="IPR029056">
    <property type="entry name" value="Ribokinase-like"/>
</dbReference>
<feature type="active site" evidence="12">
    <location>
        <position position="267"/>
    </location>
</feature>
<comment type="subunit">
    <text evidence="12">Homodimer.</text>
</comment>
<dbReference type="InterPro" id="IPR011611">
    <property type="entry name" value="PfkB_dom"/>
</dbReference>
<keyword evidence="5 12" id="KW-0548">Nucleotidyltransferase</keyword>
<dbReference type="PANTHER" id="PTHR46969">
    <property type="entry name" value="BIFUNCTIONAL PROTEIN HLDE"/>
    <property type="match status" value="1"/>
</dbReference>
<dbReference type="GO" id="GO:0033786">
    <property type="term" value="F:heptose-1-phosphate adenylyltransferase activity"/>
    <property type="evidence" value="ECO:0007669"/>
    <property type="project" value="UniProtKB-UniRule"/>
</dbReference>
<evidence type="ECO:0000256" key="11">
    <source>
        <dbReference type="ARBA" id="ARBA00047428"/>
    </source>
</evidence>
<name>A0A9X3IL98_9HYPH</name>
<dbReference type="SUPFAM" id="SSF53613">
    <property type="entry name" value="Ribokinase-like"/>
    <property type="match status" value="1"/>
</dbReference>
<dbReference type="Gene3D" id="3.40.50.620">
    <property type="entry name" value="HUPs"/>
    <property type="match status" value="1"/>
</dbReference>
<dbReference type="PROSITE" id="PS00584">
    <property type="entry name" value="PFKB_KINASES_2"/>
    <property type="match status" value="1"/>
</dbReference>
<dbReference type="AlphaFoldDB" id="A0A9X3IL98"/>
<comment type="pathway">
    <text evidence="12">Nucleotide-sugar biosynthesis; ADP-L-glycero-beta-D-manno-heptose biosynthesis; ADP-L-glycero-beta-D-manno-heptose from D-glycero-beta-D-manno-heptose 7-phosphate: step 3/4.</text>
</comment>
<dbReference type="InterPro" id="IPR023030">
    <property type="entry name" value="Bifunc_HldE"/>
</dbReference>
<evidence type="ECO:0000259" key="14">
    <source>
        <dbReference type="Pfam" id="PF01467"/>
    </source>
</evidence>
<dbReference type="EC" id="2.7.7.70" evidence="12"/>
<keyword evidence="16" id="KW-1185">Reference proteome</keyword>
<comment type="catalytic activity">
    <reaction evidence="11 12">
        <text>D-glycero-beta-D-manno-heptose 1-phosphate + ATP + H(+) = ADP-D-glycero-beta-D-manno-heptose + diphosphate</text>
        <dbReference type="Rhea" id="RHEA:27465"/>
        <dbReference type="ChEBI" id="CHEBI:15378"/>
        <dbReference type="ChEBI" id="CHEBI:30616"/>
        <dbReference type="ChEBI" id="CHEBI:33019"/>
        <dbReference type="ChEBI" id="CHEBI:59967"/>
        <dbReference type="ChEBI" id="CHEBI:61593"/>
        <dbReference type="EC" id="2.7.7.70"/>
    </reaction>
</comment>
<dbReference type="InterPro" id="IPR011914">
    <property type="entry name" value="RfaE_dom_II"/>
</dbReference>
<dbReference type="CDD" id="cd01172">
    <property type="entry name" value="RfaE_like"/>
    <property type="match status" value="1"/>
</dbReference>
<evidence type="ECO:0000256" key="12">
    <source>
        <dbReference type="HAMAP-Rule" id="MF_01603"/>
    </source>
</evidence>
<feature type="binding site" evidence="12">
    <location>
        <begin position="198"/>
        <end position="201"/>
    </location>
    <ligand>
        <name>ATP</name>
        <dbReference type="ChEBI" id="CHEBI:30616"/>
    </ligand>
</feature>
<dbReference type="Gene3D" id="3.40.1190.20">
    <property type="match status" value="1"/>
</dbReference>
<dbReference type="InterPro" id="IPR014729">
    <property type="entry name" value="Rossmann-like_a/b/a_fold"/>
</dbReference>
<comment type="caution">
    <text evidence="15">The sequence shown here is derived from an EMBL/GenBank/DDBJ whole genome shotgun (WGS) entry which is preliminary data.</text>
</comment>
<keyword evidence="9 12" id="KW-0511">Multifunctional enzyme</keyword>
<evidence type="ECO:0000256" key="7">
    <source>
        <dbReference type="ARBA" id="ARBA00022777"/>
    </source>
</evidence>
<dbReference type="RefSeq" id="WP_266337597.1">
    <property type="nucleotide sequence ID" value="NZ_JAPKNK010000002.1"/>
</dbReference>
<sequence length="479" mass="49984">MLDELHSGRVAVIGDVMVDRYITGSVSRISPEAPVPVLLHGNIRIVAGGAANVAANAAGLGAAVTLVGYVGADVEADELRTVLGEYPAIHLNHLVVDRTRPTVTKTRVMSGRQQIVRIDAESPGAPGAEAEANLIAAGRAAIAEADVVVLSDYAKGVLSDAVIIALIAEARTRNVPVIVDPKRRTFDIYRGATLVTPNRKELFEATGLNDDTDDEAVRAAAAAGLQFDGDVLVTRAEKGMTLWRQTGAVTHVPTEAREVFDVSGAGDTVVAALAVALASGLPLETSVVTANAAAAIAVSKLGTAVVTRAELVAALDRTSHAEDHAGALVSREDAARIVARWQARGSRVVFTNGCFDLLHPGHIALIEAAAKEGDRLVVALNTDASVKRLKGPSRPLQDEQARARVMGALRAVDLVILFDEDTPLEAIQAIKPDVLVKGADYREDQVVGGDFVKARGGKVVLANLIAGRSTSALVASARS</sequence>
<proteinExistence type="inferred from homology"/>
<dbReference type="GO" id="GO:0005829">
    <property type="term" value="C:cytosol"/>
    <property type="evidence" value="ECO:0007669"/>
    <property type="project" value="TreeGrafter"/>
</dbReference>